<name>A0A4Y8N7N5_9BURK</name>
<feature type="transmembrane region" description="Helical" evidence="1">
    <location>
        <begin position="211"/>
        <end position="238"/>
    </location>
</feature>
<keyword evidence="1" id="KW-0812">Transmembrane</keyword>
<feature type="transmembrane region" description="Helical" evidence="1">
    <location>
        <begin position="55"/>
        <end position="74"/>
    </location>
</feature>
<protein>
    <submittedName>
        <fullName evidence="2">Uncharacterized protein</fullName>
    </submittedName>
</protein>
<organism evidence="2 3">
    <name type="scientific">Paraburkholderia dipogonis</name>
    <dbReference type="NCBI Taxonomy" id="1211383"/>
    <lineage>
        <taxon>Bacteria</taxon>
        <taxon>Pseudomonadati</taxon>
        <taxon>Pseudomonadota</taxon>
        <taxon>Betaproteobacteria</taxon>
        <taxon>Burkholderiales</taxon>
        <taxon>Burkholderiaceae</taxon>
        <taxon>Paraburkholderia</taxon>
    </lineage>
</organism>
<feature type="transmembrane region" description="Helical" evidence="1">
    <location>
        <begin position="186"/>
        <end position="205"/>
    </location>
</feature>
<feature type="transmembrane region" description="Helical" evidence="1">
    <location>
        <begin position="117"/>
        <end position="135"/>
    </location>
</feature>
<comment type="caution">
    <text evidence="2">The sequence shown here is derived from an EMBL/GenBank/DDBJ whole genome shotgun (WGS) entry which is preliminary data.</text>
</comment>
<proteinExistence type="predicted"/>
<dbReference type="Proteomes" id="UP000297385">
    <property type="component" value="Unassembled WGS sequence"/>
</dbReference>
<evidence type="ECO:0000256" key="1">
    <source>
        <dbReference type="SAM" id="Phobius"/>
    </source>
</evidence>
<evidence type="ECO:0000313" key="3">
    <source>
        <dbReference type="Proteomes" id="UP000297385"/>
    </source>
</evidence>
<evidence type="ECO:0000313" key="2">
    <source>
        <dbReference type="EMBL" id="TFE45780.1"/>
    </source>
</evidence>
<sequence>MPRAQSMTKPRAEPKDSVWEMTKKAAPMSLLLPLLGTGISYAAYADDLGVSEWPWIIGLLVTLVCLFVPFAISMMYRRSNLLWVCGLILAIATFATYFFFGIFAYFYYFVFAPMPSVLRWPGLMGGIALTLYWGIMSRQTVMHTITKTSFVKRAFEEGASDFRYRNQPGMALFDRLNKERSPFPKIYSYIVFGIAPFYLILGRLLSSNFGVNGVLFALAVLGMPVSLWFVGLLVRIYLVMVSLPRELESEHRKPVLVAD</sequence>
<keyword evidence="1" id="KW-0472">Membrane</keyword>
<dbReference type="EMBL" id="SNVI01000001">
    <property type="protein sequence ID" value="TFE45780.1"/>
    <property type="molecule type" value="Genomic_DNA"/>
</dbReference>
<dbReference type="AlphaFoldDB" id="A0A4Y8N7N5"/>
<feature type="transmembrane region" description="Helical" evidence="1">
    <location>
        <begin position="81"/>
        <end position="111"/>
    </location>
</feature>
<gene>
    <name evidence="2" type="ORF">E2553_12590</name>
</gene>
<keyword evidence="1" id="KW-1133">Transmembrane helix</keyword>
<accession>A0A4Y8N7N5</accession>
<reference evidence="2 3" key="1">
    <citation type="submission" date="2019-03" db="EMBL/GenBank/DDBJ databases">
        <title>Complete Genome Sequence of Paraburkholderia dipogonis ICMP 19430T, a Nitrogen-fixing Symbiont of the South African Invasive Legume Dipogon lignosus in New Zealand.</title>
        <authorList>
            <person name="De Meyer S.E."/>
        </authorList>
    </citation>
    <scope>NUCLEOTIDE SEQUENCE [LARGE SCALE GENOMIC DNA]</scope>
    <source>
        <strain evidence="2 3">ICMP 19430</strain>
    </source>
</reference>